<evidence type="ECO:0000313" key="1">
    <source>
        <dbReference type="EMBL" id="TWH05604.1"/>
    </source>
</evidence>
<organism evidence="1 2">
    <name type="scientific">Pseudoxanthomonas taiwanensis J19</name>
    <dbReference type="NCBI Taxonomy" id="935569"/>
    <lineage>
        <taxon>Bacteria</taxon>
        <taxon>Pseudomonadati</taxon>
        <taxon>Pseudomonadota</taxon>
        <taxon>Gammaproteobacteria</taxon>
        <taxon>Lysobacterales</taxon>
        <taxon>Lysobacteraceae</taxon>
        <taxon>Pseudoxanthomonas</taxon>
    </lineage>
</organism>
<evidence type="ECO:0000313" key="2">
    <source>
        <dbReference type="Proteomes" id="UP000321583"/>
    </source>
</evidence>
<name>A0A562D7T6_9GAMM</name>
<reference evidence="1 2" key="1">
    <citation type="submission" date="2019-07" db="EMBL/GenBank/DDBJ databases">
        <title>Genome sequencing of lignin-degrading bacterial isolates.</title>
        <authorList>
            <person name="Gladden J."/>
        </authorList>
    </citation>
    <scope>NUCLEOTIDE SEQUENCE [LARGE SCALE GENOMIC DNA]</scope>
    <source>
        <strain evidence="1 2">J19</strain>
    </source>
</reference>
<protein>
    <submittedName>
        <fullName evidence="1">Uncharacterized protein</fullName>
    </submittedName>
</protein>
<accession>A0A562D7T6</accession>
<proteinExistence type="predicted"/>
<comment type="caution">
    <text evidence="1">The sequence shown here is derived from an EMBL/GenBank/DDBJ whole genome shotgun (WGS) entry which is preliminary data.</text>
</comment>
<dbReference type="AlphaFoldDB" id="A0A562D7T6"/>
<dbReference type="Proteomes" id="UP000321583">
    <property type="component" value="Unassembled WGS sequence"/>
</dbReference>
<keyword evidence="2" id="KW-1185">Reference proteome</keyword>
<gene>
    <name evidence="1" type="ORF">L613_005500000090</name>
</gene>
<sequence length="52" mass="5844">MNLEAKVAEALEAFGLTDQSAKVDFFRVEFGNEQVTLEIKISKGLWNTSDDH</sequence>
<dbReference type="EMBL" id="VLJS01000086">
    <property type="protein sequence ID" value="TWH05604.1"/>
    <property type="molecule type" value="Genomic_DNA"/>
</dbReference>
<dbReference type="RefSeq" id="WP_158675215.1">
    <property type="nucleotide sequence ID" value="NZ_VLJS01000086.1"/>
</dbReference>